<keyword evidence="3" id="KW-0067">ATP-binding</keyword>
<dbReference type="SUPFAM" id="SSF52540">
    <property type="entry name" value="P-loop containing nucleoside triphosphate hydrolases"/>
    <property type="match status" value="1"/>
</dbReference>
<reference evidence="3" key="1">
    <citation type="submission" date="2020-04" db="EMBL/GenBank/DDBJ databases">
        <authorList>
            <person name="Zhang T."/>
        </authorList>
    </citation>
    <scope>NUCLEOTIDE SEQUENCE</scope>
    <source>
        <strain evidence="3">HKST-UBA79</strain>
    </source>
</reference>
<feature type="domain" description="Magnesium chelatase ChlI-like catalytic" evidence="1">
    <location>
        <begin position="234"/>
        <end position="353"/>
    </location>
</feature>
<dbReference type="InterPro" id="IPR020568">
    <property type="entry name" value="Ribosomal_Su5_D2-typ_SF"/>
</dbReference>
<dbReference type="CDD" id="cd00009">
    <property type="entry name" value="AAA"/>
    <property type="match status" value="1"/>
</dbReference>
<keyword evidence="3" id="KW-0547">Nucleotide-binding</keyword>
<dbReference type="Gene3D" id="3.40.50.300">
    <property type="entry name" value="P-loop containing nucleotide triphosphate hydrolases"/>
    <property type="match status" value="1"/>
</dbReference>
<evidence type="ECO:0000259" key="1">
    <source>
        <dbReference type="Pfam" id="PF01078"/>
    </source>
</evidence>
<dbReference type="Pfam" id="PF01078">
    <property type="entry name" value="Mg_chelatase"/>
    <property type="match status" value="2"/>
</dbReference>
<evidence type="ECO:0000259" key="2">
    <source>
        <dbReference type="Pfam" id="PF13335"/>
    </source>
</evidence>
<dbReference type="Pfam" id="PF13541">
    <property type="entry name" value="ChlI"/>
    <property type="match status" value="1"/>
</dbReference>
<dbReference type="InterPro" id="IPR025158">
    <property type="entry name" value="Mg_chelat-rel_C"/>
</dbReference>
<feature type="domain" description="Magnesium chelatase ChlI-like catalytic" evidence="1">
    <location>
        <begin position="192"/>
        <end position="222"/>
    </location>
</feature>
<name>A0A955J328_UNCKA</name>
<reference evidence="3" key="2">
    <citation type="journal article" date="2021" name="Microbiome">
        <title>Successional dynamics and alternative stable states in a saline activated sludge microbial community over 9 years.</title>
        <authorList>
            <person name="Wang Y."/>
            <person name="Ye J."/>
            <person name="Ju F."/>
            <person name="Liu L."/>
            <person name="Boyd J.A."/>
            <person name="Deng Y."/>
            <person name="Parks D.H."/>
            <person name="Jiang X."/>
            <person name="Yin X."/>
            <person name="Woodcroft B.J."/>
            <person name="Tyson G.W."/>
            <person name="Hugenholtz P."/>
            <person name="Polz M.F."/>
            <person name="Zhang T."/>
        </authorList>
    </citation>
    <scope>NUCLEOTIDE SEQUENCE</scope>
    <source>
        <strain evidence="3">HKST-UBA79</strain>
    </source>
</reference>
<feature type="domain" description="Mg chelatase-related protein C-terminal" evidence="2">
    <location>
        <begin position="362"/>
        <end position="451"/>
    </location>
</feature>
<sequence length="457" mass="50808">MKYQTYTLTNFGNRGFLVRVSVVIHKRGLPKLQVLGLPVAEARKIVSTCNSALASYGLSMPSAKIYVTYDHPYKSFPTNHYALALLACIYSYLYNVDLVTNTIFTGSLDIFGNVSNSNICLPSEMDSINRIVGNFSNTDLTSLNNVPFYDIKCLTQLHDLYKSKIKSSIPTNTAVKISSPENIVGESLLDFMALVVAGKHSSLITGPPGVGKTTLAHTCASIENKNVFQLDTLTSVKNLLGSLSTGDAGLLNEAHGGYLLLDDFISTKPLVLDALRKYMDTFTLSYKVPDLSLCLPTYTTLLYTSNLCHCGYLGSDIKECVCPPYKVYTYQQKLCGPTVDRVSLYLSLPSLHTNRLVTRDNFQVRVCRALELQALRYKNLGFSNNGFLDYKICTQLFPKINTQFKILRTLSSDTLSNRQLLNLFRVALTISDLRGVDYVDDYSLKVALSYKVPSKLY</sequence>
<dbReference type="AlphaFoldDB" id="A0A955J328"/>
<evidence type="ECO:0000313" key="4">
    <source>
        <dbReference type="Proteomes" id="UP000740557"/>
    </source>
</evidence>
<proteinExistence type="predicted"/>
<organism evidence="3 4">
    <name type="scientific">candidate division WWE3 bacterium</name>
    <dbReference type="NCBI Taxonomy" id="2053526"/>
    <lineage>
        <taxon>Bacteria</taxon>
        <taxon>Katanobacteria</taxon>
    </lineage>
</organism>
<gene>
    <name evidence="3" type="ORF">KC980_01430</name>
</gene>
<dbReference type="InterPro" id="IPR000523">
    <property type="entry name" value="Mg_chelatse_chII-like_cat_dom"/>
</dbReference>
<dbReference type="Pfam" id="PF13335">
    <property type="entry name" value="Mg_chelatase_C"/>
    <property type="match status" value="1"/>
</dbReference>
<dbReference type="SUPFAM" id="SSF54211">
    <property type="entry name" value="Ribosomal protein S5 domain 2-like"/>
    <property type="match status" value="1"/>
</dbReference>
<dbReference type="Proteomes" id="UP000740557">
    <property type="component" value="Unassembled WGS sequence"/>
</dbReference>
<protein>
    <submittedName>
        <fullName evidence="3">ATP-binding protein</fullName>
    </submittedName>
</protein>
<dbReference type="EMBL" id="JAGQNX010000041">
    <property type="protein sequence ID" value="MCA9308150.1"/>
    <property type="molecule type" value="Genomic_DNA"/>
</dbReference>
<dbReference type="InterPro" id="IPR027417">
    <property type="entry name" value="P-loop_NTPase"/>
</dbReference>
<comment type="caution">
    <text evidence="3">The sequence shown here is derived from an EMBL/GenBank/DDBJ whole genome shotgun (WGS) entry which is preliminary data.</text>
</comment>
<dbReference type="GO" id="GO:0005524">
    <property type="term" value="F:ATP binding"/>
    <property type="evidence" value="ECO:0007669"/>
    <property type="project" value="UniProtKB-KW"/>
</dbReference>
<accession>A0A955J328</accession>
<evidence type="ECO:0000313" key="3">
    <source>
        <dbReference type="EMBL" id="MCA9308150.1"/>
    </source>
</evidence>